<comment type="caution">
    <text evidence="1">The sequence shown here is derived from an EMBL/GenBank/DDBJ whole genome shotgun (WGS) entry which is preliminary data.</text>
</comment>
<reference evidence="1 2" key="1">
    <citation type="submission" date="2018-11" db="EMBL/GenBank/DDBJ databases">
        <title>Genome sequence of Saitozyma podzolica DSM 27192.</title>
        <authorList>
            <person name="Aliyu H."/>
            <person name="Gorte O."/>
            <person name="Ochsenreither K."/>
        </authorList>
    </citation>
    <scope>NUCLEOTIDE SEQUENCE [LARGE SCALE GENOMIC DNA]</scope>
    <source>
        <strain evidence="1 2">DSM 27192</strain>
    </source>
</reference>
<evidence type="ECO:0000313" key="2">
    <source>
        <dbReference type="Proteomes" id="UP000279259"/>
    </source>
</evidence>
<gene>
    <name evidence="1" type="ORF">EHS25_003944</name>
</gene>
<name>A0A427YSZ8_9TREE</name>
<keyword evidence="2" id="KW-1185">Reference proteome</keyword>
<proteinExistence type="predicted"/>
<organism evidence="1 2">
    <name type="scientific">Saitozyma podzolica</name>
    <dbReference type="NCBI Taxonomy" id="1890683"/>
    <lineage>
        <taxon>Eukaryota</taxon>
        <taxon>Fungi</taxon>
        <taxon>Dikarya</taxon>
        <taxon>Basidiomycota</taxon>
        <taxon>Agaricomycotina</taxon>
        <taxon>Tremellomycetes</taxon>
        <taxon>Tremellales</taxon>
        <taxon>Trimorphomycetaceae</taxon>
        <taxon>Saitozyma</taxon>
    </lineage>
</organism>
<sequence length="187" mass="20321">MVDPGNGLRACRSLRMATWISISPPALSSGNPVPPPFLIPALALGLADQMKTALMQTRTREAAMVIKHPTRESPATTCASSQLPVTPVTITSTFPDHIQTRYCYRPRHNTSLFDAQVFALLREHALLPIAPKVFPPGTDILIPSTQSDAGKTRPAYWVIKKSNLLTGDHVARILDAFARALEVSAQS</sequence>
<evidence type="ECO:0000313" key="1">
    <source>
        <dbReference type="EMBL" id="RSH94141.1"/>
    </source>
</evidence>
<dbReference type="AlphaFoldDB" id="A0A427YSZ8"/>
<protein>
    <submittedName>
        <fullName evidence="1">Uncharacterized protein</fullName>
    </submittedName>
</protein>
<accession>A0A427YSZ8</accession>
<dbReference type="EMBL" id="RSCD01000002">
    <property type="protein sequence ID" value="RSH94141.1"/>
    <property type="molecule type" value="Genomic_DNA"/>
</dbReference>
<dbReference type="Proteomes" id="UP000279259">
    <property type="component" value="Unassembled WGS sequence"/>
</dbReference>